<dbReference type="OrthoDB" id="5362512at2759"/>
<sequence>YLTLSYCWGKKPVLTLKSENYSQFKDKIPVHLLPKTIQDAITITDALGFRHLWVDSCCIIQDSGIDWLTQAGEMAKIYTKSFLNLAATWAKESSDGVFHEMNPCSLSTIPIYRPQNTWTLQESMLSDRTVQFARNGIYWECKSSMTSDIGHDSVHDTQRDLNELEVRWFQWNTLIAEYSKRGLTNKGDKLVAMAGLARHFAHIANFHEEDYVSGLWKPTFPYSLLWRVAEGEAINSPQYGAPSWSWASVTGEI</sequence>
<feature type="domain" description="Heterokaryon incompatibility" evidence="1">
    <location>
        <begin position="1"/>
        <end position="106"/>
    </location>
</feature>
<dbReference type="Pfam" id="PF06985">
    <property type="entry name" value="HET"/>
    <property type="match status" value="1"/>
</dbReference>
<organism evidence="2 3">
    <name type="scientific">Tothia fuscella</name>
    <dbReference type="NCBI Taxonomy" id="1048955"/>
    <lineage>
        <taxon>Eukaryota</taxon>
        <taxon>Fungi</taxon>
        <taxon>Dikarya</taxon>
        <taxon>Ascomycota</taxon>
        <taxon>Pezizomycotina</taxon>
        <taxon>Dothideomycetes</taxon>
        <taxon>Pleosporomycetidae</taxon>
        <taxon>Venturiales</taxon>
        <taxon>Cylindrosympodiaceae</taxon>
        <taxon>Tothia</taxon>
    </lineage>
</organism>
<proteinExistence type="predicted"/>
<dbReference type="EMBL" id="MU007134">
    <property type="protein sequence ID" value="KAF2417724.1"/>
    <property type="molecule type" value="Genomic_DNA"/>
</dbReference>
<evidence type="ECO:0000313" key="3">
    <source>
        <dbReference type="Proteomes" id="UP000800235"/>
    </source>
</evidence>
<reference evidence="2" key="1">
    <citation type="journal article" date="2020" name="Stud. Mycol.">
        <title>101 Dothideomycetes genomes: a test case for predicting lifestyles and emergence of pathogens.</title>
        <authorList>
            <person name="Haridas S."/>
            <person name="Albert R."/>
            <person name="Binder M."/>
            <person name="Bloem J."/>
            <person name="Labutti K."/>
            <person name="Salamov A."/>
            <person name="Andreopoulos B."/>
            <person name="Baker S."/>
            <person name="Barry K."/>
            <person name="Bills G."/>
            <person name="Bluhm B."/>
            <person name="Cannon C."/>
            <person name="Castanera R."/>
            <person name="Culley D."/>
            <person name="Daum C."/>
            <person name="Ezra D."/>
            <person name="Gonzalez J."/>
            <person name="Henrissat B."/>
            <person name="Kuo A."/>
            <person name="Liang C."/>
            <person name="Lipzen A."/>
            <person name="Lutzoni F."/>
            <person name="Magnuson J."/>
            <person name="Mondo S."/>
            <person name="Nolan M."/>
            <person name="Ohm R."/>
            <person name="Pangilinan J."/>
            <person name="Park H.-J."/>
            <person name="Ramirez L."/>
            <person name="Alfaro M."/>
            <person name="Sun H."/>
            <person name="Tritt A."/>
            <person name="Yoshinaga Y."/>
            <person name="Zwiers L.-H."/>
            <person name="Turgeon B."/>
            <person name="Goodwin S."/>
            <person name="Spatafora J."/>
            <person name="Crous P."/>
            <person name="Grigoriev I."/>
        </authorList>
    </citation>
    <scope>NUCLEOTIDE SEQUENCE</scope>
    <source>
        <strain evidence="2">CBS 130266</strain>
    </source>
</reference>
<dbReference type="Proteomes" id="UP000800235">
    <property type="component" value="Unassembled WGS sequence"/>
</dbReference>
<evidence type="ECO:0000313" key="2">
    <source>
        <dbReference type="EMBL" id="KAF2417724.1"/>
    </source>
</evidence>
<dbReference type="InterPro" id="IPR010730">
    <property type="entry name" value="HET"/>
</dbReference>
<gene>
    <name evidence="2" type="ORF">EJ08DRAFT_577218</name>
</gene>
<accession>A0A9P4NF25</accession>
<feature type="non-terminal residue" evidence="2">
    <location>
        <position position="253"/>
    </location>
</feature>
<evidence type="ECO:0000259" key="1">
    <source>
        <dbReference type="Pfam" id="PF06985"/>
    </source>
</evidence>
<protein>
    <submittedName>
        <fullName evidence="2">HET-domain-containing protein</fullName>
    </submittedName>
</protein>
<comment type="caution">
    <text evidence="2">The sequence shown here is derived from an EMBL/GenBank/DDBJ whole genome shotgun (WGS) entry which is preliminary data.</text>
</comment>
<dbReference type="AlphaFoldDB" id="A0A9P4NF25"/>
<dbReference type="PANTHER" id="PTHR33112">
    <property type="entry name" value="DOMAIN PROTEIN, PUTATIVE-RELATED"/>
    <property type="match status" value="1"/>
</dbReference>
<keyword evidence="3" id="KW-1185">Reference proteome</keyword>
<name>A0A9P4NF25_9PEZI</name>
<dbReference type="PANTHER" id="PTHR33112:SF16">
    <property type="entry name" value="HETEROKARYON INCOMPATIBILITY DOMAIN-CONTAINING PROTEIN"/>
    <property type="match status" value="1"/>
</dbReference>
<feature type="non-terminal residue" evidence="2">
    <location>
        <position position="1"/>
    </location>
</feature>